<dbReference type="PANTHER" id="PTHR44520">
    <property type="entry name" value="RESPONSE REGULATOR RCP1-RELATED"/>
    <property type="match status" value="1"/>
</dbReference>
<reference evidence="3 4" key="1">
    <citation type="submission" date="2021-03" db="EMBL/GenBank/DDBJ databases">
        <title>Lysobacter sp. nov. isolated from soil of gangwondo yeongwol, south Korea.</title>
        <authorList>
            <person name="Kim K.R."/>
            <person name="Kim K.H."/>
            <person name="Jeon C.O."/>
        </authorList>
    </citation>
    <scope>NUCLEOTIDE SEQUENCE [LARGE SCALE GENOMIC DNA]</scope>
    <source>
        <strain evidence="3 4">R19</strain>
    </source>
</reference>
<dbReference type="PANTHER" id="PTHR44520:SF1">
    <property type="entry name" value="TWO-COMPONENT SYSTEM REGULATORY PROTEIN"/>
    <property type="match status" value="1"/>
</dbReference>
<name>A0A974Y0S0_9GAMM</name>
<protein>
    <submittedName>
        <fullName evidence="3">Response regulator</fullName>
    </submittedName>
</protein>
<evidence type="ECO:0000313" key="3">
    <source>
        <dbReference type="EMBL" id="QSX79311.1"/>
    </source>
</evidence>
<evidence type="ECO:0000256" key="1">
    <source>
        <dbReference type="PROSITE-ProRule" id="PRU00169"/>
    </source>
</evidence>
<dbReference type="AlphaFoldDB" id="A0A974Y0S0"/>
<dbReference type="InterPro" id="IPR001789">
    <property type="entry name" value="Sig_transdc_resp-reg_receiver"/>
</dbReference>
<dbReference type="Gene3D" id="3.40.50.2300">
    <property type="match status" value="1"/>
</dbReference>
<evidence type="ECO:0000313" key="4">
    <source>
        <dbReference type="Proteomes" id="UP000639274"/>
    </source>
</evidence>
<dbReference type="Pfam" id="PF00072">
    <property type="entry name" value="Response_reg"/>
    <property type="match status" value="1"/>
</dbReference>
<dbReference type="SUPFAM" id="SSF52172">
    <property type="entry name" value="CheY-like"/>
    <property type="match status" value="1"/>
</dbReference>
<accession>A0A974Y0S0</accession>
<dbReference type="SMART" id="SM00448">
    <property type="entry name" value="REC"/>
    <property type="match status" value="1"/>
</dbReference>
<organism evidence="3 4">
    <name type="scientific">Agrilutibacter solisilvae</name>
    <dbReference type="NCBI Taxonomy" id="2763317"/>
    <lineage>
        <taxon>Bacteria</taxon>
        <taxon>Pseudomonadati</taxon>
        <taxon>Pseudomonadota</taxon>
        <taxon>Gammaproteobacteria</taxon>
        <taxon>Lysobacterales</taxon>
        <taxon>Lysobacteraceae</taxon>
        <taxon>Agrilutibacter</taxon>
    </lineage>
</organism>
<dbReference type="GO" id="GO:0000160">
    <property type="term" value="P:phosphorelay signal transduction system"/>
    <property type="evidence" value="ECO:0007669"/>
    <property type="project" value="InterPro"/>
</dbReference>
<gene>
    <name evidence="3" type="ORF">I8J32_005405</name>
</gene>
<dbReference type="PROSITE" id="PS50110">
    <property type="entry name" value="RESPONSE_REGULATORY"/>
    <property type="match status" value="1"/>
</dbReference>
<dbReference type="CDD" id="cd17557">
    <property type="entry name" value="REC_Rcp-like"/>
    <property type="match status" value="1"/>
</dbReference>
<keyword evidence="1" id="KW-0597">Phosphoprotein</keyword>
<dbReference type="EMBL" id="CP071518">
    <property type="protein sequence ID" value="QSX79311.1"/>
    <property type="molecule type" value="Genomic_DNA"/>
</dbReference>
<dbReference type="InterPro" id="IPR052893">
    <property type="entry name" value="TCS_response_regulator"/>
</dbReference>
<feature type="modified residue" description="4-aspartylphosphate" evidence="1">
    <location>
        <position position="68"/>
    </location>
</feature>
<dbReference type="KEGG" id="lsf:I8J32_005405"/>
<sequence length="148" mass="16742">MNGYQQVEVLLVEDSAADAEMTLRTLKRRGIANSVEWVRDGAEALDWLHCRNQYAQRRNGHPKLVLLDLKMPRMDGLQLLEVMKADPDTRAIPVVMMTSSREEGDLLASYGLGVNSYVVKPVDFGDFAERISQVGMYWVIANQTPMRT</sequence>
<feature type="domain" description="Response regulatory" evidence="2">
    <location>
        <begin position="8"/>
        <end position="135"/>
    </location>
</feature>
<dbReference type="RefSeq" id="WP_200614591.1">
    <property type="nucleotide sequence ID" value="NZ_CP071518.1"/>
</dbReference>
<keyword evidence="4" id="KW-1185">Reference proteome</keyword>
<proteinExistence type="predicted"/>
<dbReference type="InterPro" id="IPR011006">
    <property type="entry name" value="CheY-like_superfamily"/>
</dbReference>
<evidence type="ECO:0000259" key="2">
    <source>
        <dbReference type="PROSITE" id="PS50110"/>
    </source>
</evidence>
<dbReference type="Proteomes" id="UP000639274">
    <property type="component" value="Chromosome"/>
</dbReference>